<dbReference type="PANTHER" id="PTHR33931:SF2">
    <property type="entry name" value="HOLIN-LIKE PROTEIN CIDA"/>
    <property type="match status" value="1"/>
</dbReference>
<evidence type="ECO:0000256" key="5">
    <source>
        <dbReference type="ARBA" id="ARBA00023136"/>
    </source>
</evidence>
<dbReference type="AlphaFoldDB" id="A0AAW7XKG3"/>
<feature type="transmembrane region" description="Helical" evidence="6">
    <location>
        <begin position="90"/>
        <end position="117"/>
    </location>
</feature>
<evidence type="ECO:0000256" key="2">
    <source>
        <dbReference type="ARBA" id="ARBA00022475"/>
    </source>
</evidence>
<sequence>MGDDEDVELLNGFLVLLVCQFLGELAVMASGVPVPGPVIGMLLLLVLLAVLKRTPADIRLVSEGLLRYLAFLYVPAGVGLMVHAKLLADYWLPLTIALMVSTFLALFLTAAVFKLAAKLDKSRHKAKEESA</sequence>
<feature type="transmembrane region" description="Helical" evidence="6">
    <location>
        <begin position="9"/>
        <end position="28"/>
    </location>
</feature>
<evidence type="ECO:0000313" key="8">
    <source>
        <dbReference type="Proteomes" id="UP001169862"/>
    </source>
</evidence>
<dbReference type="Proteomes" id="UP001169862">
    <property type="component" value="Unassembled WGS sequence"/>
</dbReference>
<feature type="transmembrane region" description="Helical" evidence="6">
    <location>
        <begin position="65"/>
        <end position="84"/>
    </location>
</feature>
<comment type="caution">
    <text evidence="7">The sequence shown here is derived from an EMBL/GenBank/DDBJ whole genome shotgun (WGS) entry which is preliminary data.</text>
</comment>
<dbReference type="PANTHER" id="PTHR33931">
    <property type="entry name" value="HOLIN-LIKE PROTEIN CIDA-RELATED"/>
    <property type="match status" value="1"/>
</dbReference>
<dbReference type="RefSeq" id="WP_303495762.1">
    <property type="nucleotide sequence ID" value="NZ_JAGDZI010000006.1"/>
</dbReference>
<dbReference type="GO" id="GO:0005886">
    <property type="term" value="C:plasma membrane"/>
    <property type="evidence" value="ECO:0007669"/>
    <property type="project" value="UniProtKB-SubCell"/>
</dbReference>
<dbReference type="EMBL" id="JAUOPG010000009">
    <property type="protein sequence ID" value="MDO6454716.1"/>
    <property type="molecule type" value="Genomic_DNA"/>
</dbReference>
<dbReference type="Pfam" id="PF03788">
    <property type="entry name" value="LrgA"/>
    <property type="match status" value="1"/>
</dbReference>
<dbReference type="InterPro" id="IPR005538">
    <property type="entry name" value="LrgA/CidA"/>
</dbReference>
<evidence type="ECO:0000256" key="6">
    <source>
        <dbReference type="SAM" id="Phobius"/>
    </source>
</evidence>
<keyword evidence="3 6" id="KW-0812">Transmembrane</keyword>
<feature type="transmembrane region" description="Helical" evidence="6">
    <location>
        <begin position="34"/>
        <end position="53"/>
    </location>
</feature>
<name>A0AAW7XKG3_9GAMM</name>
<gene>
    <name evidence="7" type="ORF">Q4490_14170</name>
</gene>
<evidence type="ECO:0000256" key="4">
    <source>
        <dbReference type="ARBA" id="ARBA00022989"/>
    </source>
</evidence>
<proteinExistence type="predicted"/>
<evidence type="ECO:0000256" key="1">
    <source>
        <dbReference type="ARBA" id="ARBA00004651"/>
    </source>
</evidence>
<accession>A0AAW7XKG3</accession>
<keyword evidence="5 6" id="KW-0472">Membrane</keyword>
<reference evidence="7" key="1">
    <citation type="submission" date="2023-07" db="EMBL/GenBank/DDBJ databases">
        <title>Genome content predicts the carbon catabolic preferences of heterotrophic bacteria.</title>
        <authorList>
            <person name="Gralka M."/>
        </authorList>
    </citation>
    <scope>NUCLEOTIDE SEQUENCE</scope>
    <source>
        <strain evidence="7">I2M16</strain>
    </source>
</reference>
<comment type="subcellular location">
    <subcellularLocation>
        <location evidence="1">Cell membrane</location>
        <topology evidence="1">Multi-pass membrane protein</topology>
    </subcellularLocation>
</comment>
<keyword evidence="2" id="KW-1003">Cell membrane</keyword>
<evidence type="ECO:0000256" key="3">
    <source>
        <dbReference type="ARBA" id="ARBA00022692"/>
    </source>
</evidence>
<keyword evidence="4 6" id="KW-1133">Transmembrane helix</keyword>
<evidence type="ECO:0000313" key="7">
    <source>
        <dbReference type="EMBL" id="MDO6454716.1"/>
    </source>
</evidence>
<organism evidence="7 8">
    <name type="scientific">Neptunomonas phycophila</name>
    <dbReference type="NCBI Taxonomy" id="1572645"/>
    <lineage>
        <taxon>Bacteria</taxon>
        <taxon>Pseudomonadati</taxon>
        <taxon>Pseudomonadota</taxon>
        <taxon>Gammaproteobacteria</taxon>
        <taxon>Oceanospirillales</taxon>
        <taxon>Oceanospirillaceae</taxon>
        <taxon>Neptunomonas</taxon>
    </lineage>
</organism>
<protein>
    <submittedName>
        <fullName evidence="7">CidA/LrgA family protein</fullName>
    </submittedName>
</protein>